<sequence>MIRMKKYIVLFLLFGGIVSTTNAQIKIQGTVKHYKGECLTLSYYEGKHELIDTLQVGKSGKFVYQHDQHLPASLSVMEQKTPLYLEPGDQFSVVIDLKKEGSERVIFKGDRSAENNYQYAMSQLASLQEELVSGEYVAFKDYQKKLDEKARIAQERLEKVADEQIREKWTRLQNVIPLYMGLDYYGIVHRVNPDKVVVDPDFTTFVQSIDLNDRNRVDYNVIFGVINWYLDKADKTDTRDRSIRYLERVEKMITDRQIRNEHATAYMNWRLKGKKVTNMQEVFDKYKTVCTDTASIAACQEKLNVYLNYFKIRNGIEAPDFEMVDVNGQKYRLSDFRGKMVYIDVWATWCAPCKAEIPHVAALHEEFKNDDRIVFISISVDTRAKVWKKMVEEKNLAWQQFIVEGGTNSFFYKQYAIEFIPRFMLIDKNGIIVEVDYMKPSVLGCANHIKSILDK</sequence>
<evidence type="ECO:0000256" key="3">
    <source>
        <dbReference type="ARBA" id="ARBA00023157"/>
    </source>
</evidence>
<dbReference type="KEGG" id="buy:D8S85_09105"/>
<name>A0A3Q9IPB9_9BACT</name>
<dbReference type="OrthoDB" id="1099504at2"/>
<evidence type="ECO:0000256" key="2">
    <source>
        <dbReference type="ARBA" id="ARBA00022748"/>
    </source>
</evidence>
<dbReference type="GO" id="GO:0017004">
    <property type="term" value="P:cytochrome complex assembly"/>
    <property type="evidence" value="ECO:0007669"/>
    <property type="project" value="UniProtKB-KW"/>
</dbReference>
<organism evidence="6 7">
    <name type="scientific">Butyricimonas faecalis</name>
    <dbReference type="NCBI Taxonomy" id="2093856"/>
    <lineage>
        <taxon>Bacteria</taxon>
        <taxon>Pseudomonadati</taxon>
        <taxon>Bacteroidota</taxon>
        <taxon>Bacteroidia</taxon>
        <taxon>Bacteroidales</taxon>
        <taxon>Odoribacteraceae</taxon>
        <taxon>Butyricimonas</taxon>
    </lineage>
</organism>
<dbReference type="InterPro" id="IPR050553">
    <property type="entry name" value="Thioredoxin_ResA/DsbE_sf"/>
</dbReference>
<comment type="subcellular location">
    <subcellularLocation>
        <location evidence="1">Cell envelope</location>
    </subcellularLocation>
</comment>
<dbReference type="InterPro" id="IPR000866">
    <property type="entry name" value="AhpC/TSA"/>
</dbReference>
<dbReference type="Pfam" id="PF00578">
    <property type="entry name" value="AhpC-TSA"/>
    <property type="match status" value="1"/>
</dbReference>
<keyword evidence="4" id="KW-0676">Redox-active center</keyword>
<dbReference type="InterPro" id="IPR013766">
    <property type="entry name" value="Thioredoxin_domain"/>
</dbReference>
<dbReference type="InterPro" id="IPR036249">
    <property type="entry name" value="Thioredoxin-like_sf"/>
</dbReference>
<evidence type="ECO:0000313" key="7">
    <source>
        <dbReference type="Proteomes" id="UP000270673"/>
    </source>
</evidence>
<dbReference type="Proteomes" id="UP000270673">
    <property type="component" value="Chromosome"/>
</dbReference>
<keyword evidence="3" id="KW-1015">Disulfide bond</keyword>
<dbReference type="PANTHER" id="PTHR42852">
    <property type="entry name" value="THIOL:DISULFIDE INTERCHANGE PROTEIN DSBE"/>
    <property type="match status" value="1"/>
</dbReference>
<dbReference type="Gene3D" id="3.40.30.10">
    <property type="entry name" value="Glutaredoxin"/>
    <property type="match status" value="1"/>
</dbReference>
<reference evidence="6 7" key="1">
    <citation type="submission" date="2018-10" db="EMBL/GenBank/DDBJ databases">
        <title>Butyricimonas faecalis sp. nov., isolated from human faeces and emended description of the genus Butyricimonas.</title>
        <authorList>
            <person name="Le Roy T."/>
            <person name="Van der Smissen P."/>
            <person name="Paquot A."/>
            <person name="Delzenne N."/>
            <person name="Muccioli G."/>
            <person name="Collet J.-F."/>
            <person name="Cani P.D."/>
        </authorList>
    </citation>
    <scope>NUCLEOTIDE SEQUENCE [LARGE SCALE GENOMIC DNA]</scope>
    <source>
        <strain evidence="6 7">H184</strain>
    </source>
</reference>
<evidence type="ECO:0000313" key="6">
    <source>
        <dbReference type="EMBL" id="AZS29686.1"/>
    </source>
</evidence>
<feature type="domain" description="Thioredoxin" evidence="5">
    <location>
        <begin position="312"/>
        <end position="455"/>
    </location>
</feature>
<dbReference type="SUPFAM" id="SSF52833">
    <property type="entry name" value="Thioredoxin-like"/>
    <property type="match status" value="1"/>
</dbReference>
<accession>A0A3Q9IPB9</accession>
<dbReference type="GO" id="GO:0016491">
    <property type="term" value="F:oxidoreductase activity"/>
    <property type="evidence" value="ECO:0007669"/>
    <property type="project" value="InterPro"/>
</dbReference>
<proteinExistence type="predicted"/>
<dbReference type="GO" id="GO:0016209">
    <property type="term" value="F:antioxidant activity"/>
    <property type="evidence" value="ECO:0007669"/>
    <property type="project" value="InterPro"/>
</dbReference>
<evidence type="ECO:0000256" key="4">
    <source>
        <dbReference type="ARBA" id="ARBA00023284"/>
    </source>
</evidence>
<keyword evidence="7" id="KW-1185">Reference proteome</keyword>
<dbReference type="GO" id="GO:0030313">
    <property type="term" value="C:cell envelope"/>
    <property type="evidence" value="ECO:0007669"/>
    <property type="project" value="UniProtKB-SubCell"/>
</dbReference>
<dbReference type="EMBL" id="CP032819">
    <property type="protein sequence ID" value="AZS29686.1"/>
    <property type="molecule type" value="Genomic_DNA"/>
</dbReference>
<gene>
    <name evidence="6" type="ORF">D8S85_09105</name>
</gene>
<dbReference type="CDD" id="cd02966">
    <property type="entry name" value="TlpA_like_family"/>
    <property type="match status" value="1"/>
</dbReference>
<protein>
    <submittedName>
        <fullName evidence="6">AhpC/TSA family protein</fullName>
    </submittedName>
</protein>
<dbReference type="PANTHER" id="PTHR42852:SF6">
    <property type="entry name" value="THIOL:DISULFIDE INTERCHANGE PROTEIN DSBE"/>
    <property type="match status" value="1"/>
</dbReference>
<dbReference type="AlphaFoldDB" id="A0A3Q9IPB9"/>
<dbReference type="PROSITE" id="PS51352">
    <property type="entry name" value="THIOREDOXIN_2"/>
    <property type="match status" value="1"/>
</dbReference>
<keyword evidence="2" id="KW-0201">Cytochrome c-type biogenesis</keyword>
<evidence type="ECO:0000256" key="1">
    <source>
        <dbReference type="ARBA" id="ARBA00004196"/>
    </source>
</evidence>
<evidence type="ECO:0000259" key="5">
    <source>
        <dbReference type="PROSITE" id="PS51352"/>
    </source>
</evidence>